<dbReference type="EMBL" id="LIAE01007306">
    <property type="protein sequence ID" value="PAV80192.1"/>
    <property type="molecule type" value="Genomic_DNA"/>
</dbReference>
<organism evidence="2 3">
    <name type="scientific">Diploscapter pachys</name>
    <dbReference type="NCBI Taxonomy" id="2018661"/>
    <lineage>
        <taxon>Eukaryota</taxon>
        <taxon>Metazoa</taxon>
        <taxon>Ecdysozoa</taxon>
        <taxon>Nematoda</taxon>
        <taxon>Chromadorea</taxon>
        <taxon>Rhabditida</taxon>
        <taxon>Rhabditina</taxon>
        <taxon>Rhabditomorpha</taxon>
        <taxon>Rhabditoidea</taxon>
        <taxon>Rhabditidae</taxon>
        <taxon>Diploscapter</taxon>
    </lineage>
</organism>
<evidence type="ECO:0000313" key="2">
    <source>
        <dbReference type="EMBL" id="PAV80192.1"/>
    </source>
</evidence>
<gene>
    <name evidence="2" type="ORF">WR25_08698</name>
</gene>
<proteinExistence type="predicted"/>
<dbReference type="AlphaFoldDB" id="A0A2A2L209"/>
<protein>
    <submittedName>
        <fullName evidence="2">Uncharacterized protein</fullName>
    </submittedName>
</protein>
<dbReference type="Proteomes" id="UP000218231">
    <property type="component" value="Unassembled WGS sequence"/>
</dbReference>
<name>A0A2A2L209_9BILA</name>
<dbReference type="OrthoDB" id="5862239at2759"/>
<comment type="caution">
    <text evidence="2">The sequence shown here is derived from an EMBL/GenBank/DDBJ whole genome shotgun (WGS) entry which is preliminary data.</text>
</comment>
<keyword evidence="1" id="KW-0472">Membrane</keyword>
<reference evidence="2 3" key="1">
    <citation type="journal article" date="2017" name="Curr. Biol.">
        <title>Genome architecture and evolution of a unichromosomal asexual nematode.</title>
        <authorList>
            <person name="Fradin H."/>
            <person name="Zegar C."/>
            <person name="Gutwein M."/>
            <person name="Lucas J."/>
            <person name="Kovtun M."/>
            <person name="Corcoran D."/>
            <person name="Baugh L.R."/>
            <person name="Kiontke K."/>
            <person name="Gunsalus K."/>
            <person name="Fitch D.H."/>
            <person name="Piano F."/>
        </authorList>
    </citation>
    <scope>NUCLEOTIDE SEQUENCE [LARGE SCALE GENOMIC DNA]</scope>
    <source>
        <strain evidence="2">PF1309</strain>
    </source>
</reference>
<keyword evidence="1" id="KW-1133">Transmembrane helix</keyword>
<evidence type="ECO:0000313" key="3">
    <source>
        <dbReference type="Proteomes" id="UP000218231"/>
    </source>
</evidence>
<keyword evidence="3" id="KW-1185">Reference proteome</keyword>
<feature type="transmembrane region" description="Helical" evidence="1">
    <location>
        <begin position="20"/>
        <end position="43"/>
    </location>
</feature>
<accession>A0A2A2L209</accession>
<keyword evidence="1" id="KW-0812">Transmembrane</keyword>
<sequence>MMLLIFQPNHCEIGAPAFYQLYIPLFLVNNIFITIMAFLYWIVVEKRDEGRIRALSPNRFGTIDGVESPMDEYSEKSGFVNHSFYDNVYPWEYIKPKKPLPAIAPSQATYL</sequence>
<evidence type="ECO:0000256" key="1">
    <source>
        <dbReference type="SAM" id="Phobius"/>
    </source>
</evidence>